<accession>A0A951P899</accession>
<keyword evidence="1" id="KW-0472">Membrane</keyword>
<sequence length="853" mass="93264">MTVQLKLFTSPKTKVAKLNRLYFLYSYSKEECAYIPEGSVHRLHCSDGQFHLDQIPLVQPQIDRDSISWVQRTASHFTAGNLLFSSDGVTAYGTITHGDCPTTATSHSVMATAIPPATYTTQITKRRYPVGTDPNALPAEAWQPGLELKLGCQYNLHEGISQPMVQLAQQDMSGHFALQTDGNNQLKVTLDLKDEASFHCSEDPELYVAAQIILSPLGEHFTGIVSQLCSDRAGDGVYLWKGLVPSPSKHFQAPVLNQLSAEALVQDLPLDVNILVSLVPNDTVTQLSQTLLVENMKWSMGRRDYEKQWLSDFFAQNPPVLDPVREASRISVITQDLSWYQDKFAVAYLAKGLSTSPNSTTPPPIQLNEIQKAKLEYYLTHGMGESDEYNTQSSGVFTQAYLLGQRNLGAYIQDGGQKWAALLLDELTTPAKLNSVFTALLTDGYEEVGIKQANNYTALLGTLDPSGEYAKKYQERLFGRLTLQTGIYNTTVWDEETTLNWLPQTLENLAATVPDTPTSLRATAVSSDFQGAVDDIKNAFKYFGDATKTAKAIFGIFALYKGYGLVNQLTQAKAAFAAAYPTLGGLGKLLNFLSMVGGVFNTAISFMNWDSQKDGSKKVGIITKTIDLVKGFAELGIDLLDPFVKGSQQALKNAISEAARLDSVMDDIVTEMINDAIDIDEAMWRTQAVQSAIGLVDQETKQLVPKASWENVFGKAKLVAKVAGILITATTLALNIYDFVKDIQDGKPIQQIVMDGITMGMTLGSLIVQIVEIAITSVVCTVLSAVFAFLGIVITVINLFLPKPQTPPPAQTFQEQHAVPFTDALPSPPAATARSKAPDRIVAPKVQLIYNLA</sequence>
<evidence type="ECO:0000313" key="2">
    <source>
        <dbReference type="EMBL" id="MBW4464903.1"/>
    </source>
</evidence>
<comment type="caution">
    <text evidence="2">The sequence shown here is derived from an EMBL/GenBank/DDBJ whole genome shotgun (WGS) entry which is preliminary data.</text>
</comment>
<protein>
    <submittedName>
        <fullName evidence="2">Uncharacterized protein</fullName>
    </submittedName>
</protein>
<evidence type="ECO:0000256" key="1">
    <source>
        <dbReference type="SAM" id="Phobius"/>
    </source>
</evidence>
<gene>
    <name evidence="2" type="ORF">KME07_05620</name>
</gene>
<reference evidence="2" key="2">
    <citation type="journal article" date="2022" name="Microbiol. Resour. Announc.">
        <title>Metagenome Sequencing to Explore Phylogenomics of Terrestrial Cyanobacteria.</title>
        <authorList>
            <person name="Ward R.D."/>
            <person name="Stajich J.E."/>
            <person name="Johansen J.R."/>
            <person name="Huntemann M."/>
            <person name="Clum A."/>
            <person name="Foster B."/>
            <person name="Foster B."/>
            <person name="Roux S."/>
            <person name="Palaniappan K."/>
            <person name="Varghese N."/>
            <person name="Mukherjee S."/>
            <person name="Reddy T.B.K."/>
            <person name="Daum C."/>
            <person name="Copeland A."/>
            <person name="Chen I.A."/>
            <person name="Ivanova N.N."/>
            <person name="Kyrpides N.C."/>
            <person name="Shapiro N."/>
            <person name="Eloe-Fadrosh E.A."/>
            <person name="Pietrasiak N."/>
        </authorList>
    </citation>
    <scope>NUCLEOTIDE SEQUENCE</scope>
    <source>
        <strain evidence="2">GSE-TBD4-15B</strain>
    </source>
</reference>
<proteinExistence type="predicted"/>
<dbReference type="Proteomes" id="UP000707356">
    <property type="component" value="Unassembled WGS sequence"/>
</dbReference>
<dbReference type="AlphaFoldDB" id="A0A951P899"/>
<feature type="transmembrane region" description="Helical" evidence="1">
    <location>
        <begin position="752"/>
        <end position="775"/>
    </location>
</feature>
<reference evidence="2" key="1">
    <citation type="submission" date="2021-05" db="EMBL/GenBank/DDBJ databases">
        <authorList>
            <person name="Pietrasiak N."/>
            <person name="Ward R."/>
            <person name="Stajich J.E."/>
            <person name="Kurbessoian T."/>
        </authorList>
    </citation>
    <scope>NUCLEOTIDE SEQUENCE</scope>
    <source>
        <strain evidence="2">GSE-TBD4-15B</strain>
    </source>
</reference>
<keyword evidence="1" id="KW-1133">Transmembrane helix</keyword>
<name>A0A951P899_9CYAN</name>
<organism evidence="2 3">
    <name type="scientific">Pegethrix bostrychoides GSE-TBD4-15B</name>
    <dbReference type="NCBI Taxonomy" id="2839662"/>
    <lineage>
        <taxon>Bacteria</taxon>
        <taxon>Bacillati</taxon>
        <taxon>Cyanobacteriota</taxon>
        <taxon>Cyanophyceae</taxon>
        <taxon>Oculatellales</taxon>
        <taxon>Oculatellaceae</taxon>
        <taxon>Pegethrix</taxon>
    </lineage>
</organism>
<feature type="transmembrane region" description="Helical" evidence="1">
    <location>
        <begin position="718"/>
        <end position="740"/>
    </location>
</feature>
<keyword evidence="1" id="KW-0812">Transmembrane</keyword>
<feature type="transmembrane region" description="Helical" evidence="1">
    <location>
        <begin position="781"/>
        <end position="801"/>
    </location>
</feature>
<evidence type="ECO:0000313" key="3">
    <source>
        <dbReference type="Proteomes" id="UP000707356"/>
    </source>
</evidence>
<dbReference type="EMBL" id="JAHHHV010000024">
    <property type="protein sequence ID" value="MBW4464903.1"/>
    <property type="molecule type" value="Genomic_DNA"/>
</dbReference>